<comment type="caution">
    <text evidence="9">The sequence shown here is derived from an EMBL/GenBank/DDBJ whole genome shotgun (WGS) entry which is preliminary data.</text>
</comment>
<dbReference type="GO" id="GO:0000976">
    <property type="term" value="F:transcription cis-regulatory region binding"/>
    <property type="evidence" value="ECO:0007669"/>
    <property type="project" value="TreeGrafter"/>
</dbReference>
<dbReference type="RefSeq" id="XP_060284118.1">
    <property type="nucleotide sequence ID" value="XM_060431466.1"/>
</dbReference>
<reference evidence="9" key="1">
    <citation type="submission" date="2023-06" db="EMBL/GenBank/DDBJ databases">
        <title>Genome-scale phylogeny and comparative genomics of the fungal order Sordariales.</title>
        <authorList>
            <consortium name="Lawrence Berkeley National Laboratory"/>
            <person name="Hensen N."/>
            <person name="Bonometti L."/>
            <person name="Westerberg I."/>
            <person name="Brannstrom I.O."/>
            <person name="Guillou S."/>
            <person name="Cros-Aarteil S."/>
            <person name="Calhoun S."/>
            <person name="Haridas S."/>
            <person name="Kuo A."/>
            <person name="Mondo S."/>
            <person name="Pangilinan J."/>
            <person name="Riley R."/>
            <person name="Labutti K."/>
            <person name="Andreopoulos B."/>
            <person name="Lipzen A."/>
            <person name="Chen C."/>
            <person name="Yanf M."/>
            <person name="Daum C."/>
            <person name="Ng V."/>
            <person name="Clum A."/>
            <person name="Steindorff A."/>
            <person name="Ohm R."/>
            <person name="Martin F."/>
            <person name="Silar P."/>
            <person name="Natvig D."/>
            <person name="Lalanne C."/>
            <person name="Gautier V."/>
            <person name="Ament-Velasquez S.L."/>
            <person name="Kruys A."/>
            <person name="Hutchinson M.I."/>
            <person name="Powell A.J."/>
            <person name="Barry K."/>
            <person name="Miller A.N."/>
            <person name="Grigoriev I.V."/>
            <person name="Debuchy R."/>
            <person name="Gladieux P."/>
            <person name="Thoren M.H."/>
            <person name="Johannesson H."/>
        </authorList>
    </citation>
    <scope>NUCLEOTIDE SEQUENCE</scope>
    <source>
        <strain evidence="9">8032-3</strain>
    </source>
</reference>
<evidence type="ECO:0000313" key="10">
    <source>
        <dbReference type="Proteomes" id="UP001244011"/>
    </source>
</evidence>
<dbReference type="CDD" id="cd00067">
    <property type="entry name" value="GAL4"/>
    <property type="match status" value="1"/>
</dbReference>
<feature type="non-terminal residue" evidence="9">
    <location>
        <position position="1"/>
    </location>
</feature>
<dbReference type="GeneID" id="85314653"/>
<dbReference type="PROSITE" id="PS50048">
    <property type="entry name" value="ZN2_CY6_FUNGAL_2"/>
    <property type="match status" value="1"/>
</dbReference>
<organism evidence="9 10">
    <name type="scientific">Phialemonium atrogriseum</name>
    <dbReference type="NCBI Taxonomy" id="1093897"/>
    <lineage>
        <taxon>Eukaryota</taxon>
        <taxon>Fungi</taxon>
        <taxon>Dikarya</taxon>
        <taxon>Ascomycota</taxon>
        <taxon>Pezizomycotina</taxon>
        <taxon>Sordariomycetes</taxon>
        <taxon>Sordariomycetidae</taxon>
        <taxon>Cephalothecales</taxon>
        <taxon>Cephalothecaceae</taxon>
        <taxon>Phialemonium</taxon>
    </lineage>
</organism>
<dbReference type="SUPFAM" id="SSF57701">
    <property type="entry name" value="Zn2/Cys6 DNA-binding domain"/>
    <property type="match status" value="1"/>
</dbReference>
<evidence type="ECO:0000256" key="1">
    <source>
        <dbReference type="ARBA" id="ARBA00004123"/>
    </source>
</evidence>
<dbReference type="InterPro" id="IPR021858">
    <property type="entry name" value="Fun_TF"/>
</dbReference>
<sequence length="450" mass="48945">SRTRTGCLTCREEGYKCDEQRPYCGRCVRLEKVCKGYGLVLKWQACKTPRSLNNTPPAAGNDDISLGSATPHHQQDTEAVLAVNPSYIPPDIDPETRRLLHHWTVTLAAVVSMAPTSNQNPFLVHLTPMLFRSAALRFAISAMAASHLAVLHADGSMETTASRHRLRAVSSLRQTIQTHDPELSLAAILMLQVSDRLFTADNKVNHLSGAKAVITQGGGLAGWAGSSAQFLLGVSFYHDVLSSVSRGTTPLLDLGGSVPSEGLPCMQELASVLGLVGTISRMQGQAPELDRSQAHAVEEALEASIMGTAGDGAGLDDIGHTTRAYRHAAFIYLYRVWLSSGAPHPSTAGHAERCLYHLSHVPITSPLASAHAWPLWTAGCESVDGRARGFVRDRLDAMFSVRHLPSLRRMKDDMEEVWLTKDAQRSLTGMDDVDCVRFILENRQREADLA</sequence>
<dbReference type="PANTHER" id="PTHR37534">
    <property type="entry name" value="TRANSCRIPTIONAL ACTIVATOR PROTEIN UGA3"/>
    <property type="match status" value="1"/>
</dbReference>
<dbReference type="Gene3D" id="4.10.240.10">
    <property type="entry name" value="Zn(2)-C6 fungal-type DNA-binding domain"/>
    <property type="match status" value="1"/>
</dbReference>
<evidence type="ECO:0000256" key="7">
    <source>
        <dbReference type="SAM" id="MobiDB-lite"/>
    </source>
</evidence>
<feature type="domain" description="Zn(2)-C6 fungal-type" evidence="8">
    <location>
        <begin position="6"/>
        <end position="34"/>
    </location>
</feature>
<evidence type="ECO:0000259" key="8">
    <source>
        <dbReference type="PROSITE" id="PS50048"/>
    </source>
</evidence>
<dbReference type="InterPro" id="IPR036864">
    <property type="entry name" value="Zn2-C6_fun-type_DNA-bd_sf"/>
</dbReference>
<keyword evidence="6" id="KW-0539">Nucleus</keyword>
<dbReference type="Proteomes" id="UP001244011">
    <property type="component" value="Unassembled WGS sequence"/>
</dbReference>
<dbReference type="GO" id="GO:0008270">
    <property type="term" value="F:zinc ion binding"/>
    <property type="evidence" value="ECO:0007669"/>
    <property type="project" value="InterPro"/>
</dbReference>
<dbReference type="InterPro" id="IPR001138">
    <property type="entry name" value="Zn2Cys6_DnaBD"/>
</dbReference>
<dbReference type="AlphaFoldDB" id="A0AAJ0C0W8"/>
<proteinExistence type="predicted"/>
<dbReference type="PANTHER" id="PTHR37534:SF15">
    <property type="entry name" value="ZN(II)2CYS6 TRANSCRIPTION FACTOR (EUROFUNG)"/>
    <property type="match status" value="1"/>
</dbReference>
<dbReference type="Pfam" id="PF11951">
    <property type="entry name" value="Fungal_trans_2"/>
    <property type="match status" value="1"/>
</dbReference>
<evidence type="ECO:0000256" key="3">
    <source>
        <dbReference type="ARBA" id="ARBA00023015"/>
    </source>
</evidence>
<evidence type="ECO:0000256" key="5">
    <source>
        <dbReference type="ARBA" id="ARBA00023163"/>
    </source>
</evidence>
<dbReference type="Pfam" id="PF00172">
    <property type="entry name" value="Zn_clus"/>
    <property type="match status" value="1"/>
</dbReference>
<feature type="region of interest" description="Disordered" evidence="7">
    <location>
        <begin position="52"/>
        <end position="71"/>
    </location>
</feature>
<keyword evidence="3" id="KW-0805">Transcription regulation</keyword>
<dbReference type="SMART" id="SM00066">
    <property type="entry name" value="GAL4"/>
    <property type="match status" value="1"/>
</dbReference>
<evidence type="ECO:0000313" key="9">
    <source>
        <dbReference type="EMBL" id="KAK1767905.1"/>
    </source>
</evidence>
<evidence type="ECO:0000256" key="2">
    <source>
        <dbReference type="ARBA" id="ARBA00022833"/>
    </source>
</evidence>
<keyword evidence="10" id="KW-1185">Reference proteome</keyword>
<evidence type="ECO:0000256" key="6">
    <source>
        <dbReference type="ARBA" id="ARBA00023242"/>
    </source>
</evidence>
<dbReference type="GO" id="GO:0045944">
    <property type="term" value="P:positive regulation of transcription by RNA polymerase II"/>
    <property type="evidence" value="ECO:0007669"/>
    <property type="project" value="TreeGrafter"/>
</dbReference>
<name>A0AAJ0C0W8_9PEZI</name>
<evidence type="ECO:0000256" key="4">
    <source>
        <dbReference type="ARBA" id="ARBA00023125"/>
    </source>
</evidence>
<keyword evidence="2" id="KW-0862">Zinc</keyword>
<keyword evidence="5" id="KW-0804">Transcription</keyword>
<accession>A0AAJ0C0W8</accession>
<dbReference type="GO" id="GO:0005634">
    <property type="term" value="C:nucleus"/>
    <property type="evidence" value="ECO:0007669"/>
    <property type="project" value="UniProtKB-SubCell"/>
</dbReference>
<comment type="subcellular location">
    <subcellularLocation>
        <location evidence="1">Nucleus</location>
    </subcellularLocation>
</comment>
<keyword evidence="4" id="KW-0238">DNA-binding</keyword>
<protein>
    <submittedName>
        <fullName evidence="9">Fungal-specific transcription factor domain-containing protein</fullName>
    </submittedName>
</protein>
<dbReference type="GO" id="GO:0000981">
    <property type="term" value="F:DNA-binding transcription factor activity, RNA polymerase II-specific"/>
    <property type="evidence" value="ECO:0007669"/>
    <property type="project" value="InterPro"/>
</dbReference>
<gene>
    <name evidence="9" type="ORF">QBC33DRAFT_586123</name>
</gene>
<dbReference type="EMBL" id="MU839007">
    <property type="protein sequence ID" value="KAK1767905.1"/>
    <property type="molecule type" value="Genomic_DNA"/>
</dbReference>